<sequence>MDWIKRINSTVDYIEENLDKEISYEKISKIAGCSVYNFQRMFSYIADKSLSEYIRSRRLTMAAFDVINSKEKIIDIAMKYGYESQDSFTRAFKNFHGVLPSKARKDIVKLKSCPKISFQITIKGEAYMNYQIEQWPSFTVSGFKHRIKTNEAFSFIPQIWDTAWKDGAMEQLMGLFTQADYRPAGFLGISAGGKWGESEKMDYYIAVTRYVDDPQCKRVKPLEGMSTFEFPKATWAIFEANGELPDAVQQVYKKFYTEWLPNSGYELDDLPVIESYMQDNRQEVWIAVVKANDK</sequence>
<dbReference type="InterPro" id="IPR009057">
    <property type="entry name" value="Homeodomain-like_sf"/>
</dbReference>
<evidence type="ECO:0000313" key="6">
    <source>
        <dbReference type="Proteomes" id="UP000184080"/>
    </source>
</evidence>
<dbReference type="PROSITE" id="PS01124">
    <property type="entry name" value="HTH_ARAC_FAMILY_2"/>
    <property type="match status" value="1"/>
</dbReference>
<dbReference type="InterPro" id="IPR011256">
    <property type="entry name" value="Reg_factor_effector_dom_sf"/>
</dbReference>
<dbReference type="PRINTS" id="PR00032">
    <property type="entry name" value="HTHARAC"/>
</dbReference>
<dbReference type="AlphaFoldDB" id="A0A1M6ECN0"/>
<feature type="domain" description="HTH araC/xylS-type" evidence="4">
    <location>
        <begin position="8"/>
        <end position="106"/>
    </location>
</feature>
<evidence type="ECO:0000313" key="5">
    <source>
        <dbReference type="EMBL" id="SHI83139.1"/>
    </source>
</evidence>
<dbReference type="InterPro" id="IPR010499">
    <property type="entry name" value="AraC_E-bd"/>
</dbReference>
<dbReference type="SUPFAM" id="SSF46689">
    <property type="entry name" value="Homeodomain-like"/>
    <property type="match status" value="2"/>
</dbReference>
<evidence type="ECO:0000259" key="4">
    <source>
        <dbReference type="PROSITE" id="PS01124"/>
    </source>
</evidence>
<accession>A0A1M6ECN0</accession>
<protein>
    <submittedName>
        <fullName evidence="5">Transcriptional regulator, AraC family</fullName>
    </submittedName>
</protein>
<evidence type="ECO:0000256" key="2">
    <source>
        <dbReference type="ARBA" id="ARBA00023125"/>
    </source>
</evidence>
<dbReference type="EMBL" id="FQZO01000002">
    <property type="protein sequence ID" value="SHI83139.1"/>
    <property type="molecule type" value="Genomic_DNA"/>
</dbReference>
<dbReference type="Proteomes" id="UP000184080">
    <property type="component" value="Unassembled WGS sequence"/>
</dbReference>
<dbReference type="Pfam" id="PF06445">
    <property type="entry name" value="GyrI-like"/>
    <property type="match status" value="1"/>
</dbReference>
<dbReference type="GO" id="GO:0043565">
    <property type="term" value="F:sequence-specific DNA binding"/>
    <property type="evidence" value="ECO:0007669"/>
    <property type="project" value="InterPro"/>
</dbReference>
<name>A0A1M6ECN0_9CLOT</name>
<dbReference type="SUPFAM" id="SSF55136">
    <property type="entry name" value="Probable bacterial effector-binding domain"/>
    <property type="match status" value="1"/>
</dbReference>
<dbReference type="SMART" id="SM00342">
    <property type="entry name" value="HTH_ARAC"/>
    <property type="match status" value="1"/>
</dbReference>
<organism evidence="5 6">
    <name type="scientific">Clostridium amylolyticum</name>
    <dbReference type="NCBI Taxonomy" id="1121298"/>
    <lineage>
        <taxon>Bacteria</taxon>
        <taxon>Bacillati</taxon>
        <taxon>Bacillota</taxon>
        <taxon>Clostridia</taxon>
        <taxon>Eubacteriales</taxon>
        <taxon>Clostridiaceae</taxon>
        <taxon>Clostridium</taxon>
    </lineage>
</organism>
<dbReference type="PANTHER" id="PTHR47504:SF5">
    <property type="entry name" value="RIGHT ORIGIN-BINDING PROTEIN"/>
    <property type="match status" value="1"/>
</dbReference>
<keyword evidence="2" id="KW-0238">DNA-binding</keyword>
<evidence type="ECO:0000256" key="1">
    <source>
        <dbReference type="ARBA" id="ARBA00023015"/>
    </source>
</evidence>
<dbReference type="RefSeq" id="WP_073005228.1">
    <property type="nucleotide sequence ID" value="NZ_FQZO01000002.1"/>
</dbReference>
<dbReference type="InterPro" id="IPR018060">
    <property type="entry name" value="HTH_AraC"/>
</dbReference>
<keyword evidence="3" id="KW-0804">Transcription</keyword>
<dbReference type="Gene3D" id="3.20.80.10">
    <property type="entry name" value="Regulatory factor, effector binding domain"/>
    <property type="match status" value="1"/>
</dbReference>
<gene>
    <name evidence="5" type="ORF">SAMN05444401_1529</name>
</gene>
<dbReference type="InterPro" id="IPR050959">
    <property type="entry name" value="MarA-like"/>
</dbReference>
<keyword evidence="6" id="KW-1185">Reference proteome</keyword>
<dbReference type="STRING" id="1121298.SAMN05444401_1529"/>
<proteinExistence type="predicted"/>
<dbReference type="InterPro" id="IPR018062">
    <property type="entry name" value="HTH_AraC-typ_CS"/>
</dbReference>
<dbReference type="InterPro" id="IPR020449">
    <property type="entry name" value="Tscrpt_reg_AraC-type_HTH"/>
</dbReference>
<dbReference type="InterPro" id="IPR029442">
    <property type="entry name" value="GyrI-like"/>
</dbReference>
<dbReference type="Gene3D" id="1.10.10.60">
    <property type="entry name" value="Homeodomain-like"/>
    <property type="match status" value="2"/>
</dbReference>
<evidence type="ECO:0000256" key="3">
    <source>
        <dbReference type="ARBA" id="ARBA00023163"/>
    </source>
</evidence>
<dbReference type="Pfam" id="PF12833">
    <property type="entry name" value="HTH_18"/>
    <property type="match status" value="1"/>
</dbReference>
<reference evidence="5 6" key="1">
    <citation type="submission" date="2016-11" db="EMBL/GenBank/DDBJ databases">
        <authorList>
            <person name="Jaros S."/>
            <person name="Januszkiewicz K."/>
            <person name="Wedrychowicz H."/>
        </authorList>
    </citation>
    <scope>NUCLEOTIDE SEQUENCE [LARGE SCALE GENOMIC DNA]</scope>
    <source>
        <strain evidence="5 6">DSM 21864</strain>
    </source>
</reference>
<dbReference type="OrthoDB" id="9801123at2"/>
<dbReference type="PANTHER" id="PTHR47504">
    <property type="entry name" value="RIGHT ORIGIN-BINDING PROTEIN"/>
    <property type="match status" value="1"/>
</dbReference>
<dbReference type="SMART" id="SM00871">
    <property type="entry name" value="AraC_E_bind"/>
    <property type="match status" value="1"/>
</dbReference>
<keyword evidence="1" id="KW-0805">Transcription regulation</keyword>
<dbReference type="GO" id="GO:0003700">
    <property type="term" value="F:DNA-binding transcription factor activity"/>
    <property type="evidence" value="ECO:0007669"/>
    <property type="project" value="InterPro"/>
</dbReference>
<dbReference type="PROSITE" id="PS00041">
    <property type="entry name" value="HTH_ARAC_FAMILY_1"/>
    <property type="match status" value="1"/>
</dbReference>